<keyword evidence="2" id="KW-0812">Transmembrane</keyword>
<keyword evidence="2" id="KW-1133">Transmembrane helix</keyword>
<reference evidence="5" key="1">
    <citation type="submission" date="2023-08" db="EMBL/GenBank/DDBJ databases">
        <authorList>
            <person name="Alioto T."/>
            <person name="Alioto T."/>
            <person name="Gomez Garrido J."/>
        </authorList>
    </citation>
    <scope>NUCLEOTIDE SEQUENCE</scope>
</reference>
<feature type="compositionally biased region" description="Basic and acidic residues" evidence="1">
    <location>
        <begin position="584"/>
        <end position="593"/>
    </location>
</feature>
<dbReference type="InterPro" id="IPR000776">
    <property type="entry name" value="Fusion_F0_Paramyxovir"/>
</dbReference>
<name>A0AAV1H964_XYRNO</name>
<evidence type="ECO:0000256" key="1">
    <source>
        <dbReference type="SAM" id="MobiDB-lite"/>
    </source>
</evidence>
<dbReference type="Proteomes" id="UP001178508">
    <property type="component" value="Chromosome 6"/>
</dbReference>
<dbReference type="EMBL" id="OY660883">
    <property type="protein sequence ID" value="CAJ1081959.1"/>
    <property type="molecule type" value="Genomic_DNA"/>
</dbReference>
<keyword evidence="2" id="KW-0472">Membrane</keyword>
<dbReference type="GO" id="GO:0019064">
    <property type="term" value="P:fusion of virus membrane with host plasma membrane"/>
    <property type="evidence" value="ECO:0007669"/>
    <property type="project" value="InterPro"/>
</dbReference>
<proteinExistence type="predicted"/>
<accession>A0AAV1H964</accession>
<feature type="signal peptide" evidence="3">
    <location>
        <begin position="1"/>
        <end position="26"/>
    </location>
</feature>
<organism evidence="5 6">
    <name type="scientific">Xyrichtys novacula</name>
    <name type="common">Pearly razorfish</name>
    <name type="synonym">Hemipteronotus novacula</name>
    <dbReference type="NCBI Taxonomy" id="13765"/>
    <lineage>
        <taxon>Eukaryota</taxon>
        <taxon>Metazoa</taxon>
        <taxon>Chordata</taxon>
        <taxon>Craniata</taxon>
        <taxon>Vertebrata</taxon>
        <taxon>Euteleostomi</taxon>
        <taxon>Actinopterygii</taxon>
        <taxon>Neopterygii</taxon>
        <taxon>Teleostei</taxon>
        <taxon>Neoteleostei</taxon>
        <taxon>Acanthomorphata</taxon>
        <taxon>Eupercaria</taxon>
        <taxon>Labriformes</taxon>
        <taxon>Labridae</taxon>
        <taxon>Xyrichtys</taxon>
    </lineage>
</organism>
<evidence type="ECO:0000313" key="5">
    <source>
        <dbReference type="EMBL" id="CAJ1081959.1"/>
    </source>
</evidence>
<feature type="chain" id="PRO_5044714014" evidence="3">
    <location>
        <begin position="27"/>
        <end position="593"/>
    </location>
</feature>
<evidence type="ECO:0000313" key="4">
    <source>
        <dbReference type="EMBL" id="CAJ1057791.1"/>
    </source>
</evidence>
<keyword evidence="6" id="KW-1185">Reference proteome</keyword>
<evidence type="ECO:0000256" key="3">
    <source>
        <dbReference type="SAM" id="SignalP"/>
    </source>
</evidence>
<evidence type="ECO:0000256" key="2">
    <source>
        <dbReference type="SAM" id="Phobius"/>
    </source>
</evidence>
<protein>
    <submittedName>
        <fullName evidence="5">Uncharacterized protein LOC114468322 isoform X3</fullName>
    </submittedName>
</protein>
<dbReference type="EMBL" id="OY660869">
    <property type="protein sequence ID" value="CAJ1057791.1"/>
    <property type="molecule type" value="Genomic_DNA"/>
</dbReference>
<keyword evidence="3" id="KW-0732">Signal</keyword>
<evidence type="ECO:0000313" key="6">
    <source>
        <dbReference type="Proteomes" id="UP001178508"/>
    </source>
</evidence>
<feature type="transmembrane region" description="Helical" evidence="2">
    <location>
        <begin position="530"/>
        <end position="550"/>
    </location>
</feature>
<dbReference type="AlphaFoldDB" id="A0AAV1H964"/>
<gene>
    <name evidence="4" type="ORF">XNOV1_A004226</name>
    <name evidence="5" type="ORF">XNOV1_A043167</name>
</gene>
<sequence length="593" mass="66168">MSTLFLRMIWLIALLILGLVAAPASPEIIEPGPDSGIVLRDQPGLLITDCRLHTQKVFVRLNPKEVLKKNVPVTAQLTSWAGTHWSRQVVNHAELDITYMLEQLQKFTVSQTELSGTNRRSKRFIGALLTAASVVGSLFGVGLSSVNAISLAAVKRHVGELEAEIPDIRAQINRQQTQLQTIGQTVKGTVLVVNTHTEVLNKTLRAVNSLLSVVQVDYAHTMLLNMLMSDMLQEISSSIDSLAAGRIPPYLVPLSLVQDLLSTATREATTPLQAHLAYTLGSAVPIYVNPEDREIAFLINLPIIASGSIYRLKDVVNVGFWKEDAHLQIQTPPVVAYHDSNPDLYLAPNLRMCTRTKDIHYLCPSKPFVWDSTNGLCGLTPMVADTKCPTTARHRSQVTVTQAERVGHRWLVNTPTKTAIVNYDQHDTATRISLLDQTMWIEVPPNAILHIDDIALFYLNPEQFETEIEVPAFFSKHTLQLDPNTISQIQYAGTQIIDLTPVDDVLIDIRSQEKSPLQPIVYVWSTPDTLLAAAIVLGYLLTFGLTFIYVKRGKALQYKIDHCVTRLRLRRQPETEQEVEQPEEDKVSHMLEV</sequence>
<dbReference type="Proteomes" id="UP001178508">
    <property type="component" value="Chromosome 20"/>
</dbReference>
<dbReference type="Pfam" id="PF00523">
    <property type="entry name" value="Fusion_gly"/>
    <property type="match status" value="1"/>
</dbReference>
<feature type="region of interest" description="Disordered" evidence="1">
    <location>
        <begin position="572"/>
        <end position="593"/>
    </location>
</feature>